<dbReference type="InterPro" id="IPR051219">
    <property type="entry name" value="Heterochromatin_chromo-domain"/>
</dbReference>
<sequence length="274" mass="30417">MLSHHSSAKRELSANFKIRELSSSLRQSSSNRRTPAASSVSIRLIALNLVGTVPATLSSTMPPPLESSSEDESGGESIPFKDPTQDTKEPDRSADDNESESGSEGEGDDVYVVEKIVNHEFGKGGKLLFQVKWKGYDNPEDLTLEPEENLSGAPDALQEYFTIIGGRPEKPTRKRKSMGGGTTPKLATKKAKKSLASMNGTPDTVEGADWVPKSNNWDKEVRSVETIIRDGDNLYVLLHWNNEKKAKVSLKQCYEKCPQKMLKFYENHLVFRDE</sequence>
<comment type="subunit">
    <text evidence="2">Component of the NuA4 histone acetyltransferase complex.</text>
</comment>
<feature type="compositionally biased region" description="Acidic residues" evidence="4">
    <location>
        <begin position="96"/>
        <end position="110"/>
    </location>
</feature>
<proteinExistence type="predicted"/>
<feature type="region of interest" description="Disordered" evidence="4">
    <location>
        <begin position="166"/>
        <end position="206"/>
    </location>
</feature>
<dbReference type="PANTHER" id="PTHR22812">
    <property type="entry name" value="CHROMOBOX PROTEIN"/>
    <property type="match status" value="1"/>
</dbReference>
<dbReference type="OrthoDB" id="433924at2759"/>
<accession>A0A0J6Y2K4</accession>
<organism evidence="6 7">
    <name type="scientific">Coccidioides immitis RMSCC 2394</name>
    <dbReference type="NCBI Taxonomy" id="404692"/>
    <lineage>
        <taxon>Eukaryota</taxon>
        <taxon>Fungi</taxon>
        <taxon>Dikarya</taxon>
        <taxon>Ascomycota</taxon>
        <taxon>Pezizomycotina</taxon>
        <taxon>Eurotiomycetes</taxon>
        <taxon>Eurotiomycetidae</taxon>
        <taxon>Onygenales</taxon>
        <taxon>Onygenaceae</taxon>
        <taxon>Coccidioides</taxon>
    </lineage>
</organism>
<name>A0A0J6Y2K4_COCIT</name>
<dbReference type="SMART" id="SM00298">
    <property type="entry name" value="CHROMO"/>
    <property type="match status" value="1"/>
</dbReference>
<dbReference type="InterPro" id="IPR008251">
    <property type="entry name" value="Chromo_shadow_dom"/>
</dbReference>
<gene>
    <name evidence="6" type="ORF">CIRG_01369</name>
</gene>
<evidence type="ECO:0000256" key="1">
    <source>
        <dbReference type="ARBA" id="ARBA00004123"/>
    </source>
</evidence>
<dbReference type="EMBL" id="DS028093">
    <property type="protein sequence ID" value="KMP01229.1"/>
    <property type="molecule type" value="Genomic_DNA"/>
</dbReference>
<dbReference type="STRING" id="404692.A0A0J6Y2K4"/>
<dbReference type="Pfam" id="PF01393">
    <property type="entry name" value="Chromo_shadow"/>
    <property type="match status" value="1"/>
</dbReference>
<dbReference type="Pfam" id="PF00385">
    <property type="entry name" value="Chromo"/>
    <property type="match status" value="1"/>
</dbReference>
<dbReference type="InterPro" id="IPR000953">
    <property type="entry name" value="Chromo/chromo_shadow_dom"/>
</dbReference>
<feature type="compositionally biased region" description="Basic and acidic residues" evidence="4">
    <location>
        <begin position="83"/>
        <end position="95"/>
    </location>
</feature>
<evidence type="ECO:0000313" key="7">
    <source>
        <dbReference type="Proteomes" id="UP000054565"/>
    </source>
</evidence>
<dbReference type="GO" id="GO:0005634">
    <property type="term" value="C:nucleus"/>
    <property type="evidence" value="ECO:0007669"/>
    <property type="project" value="UniProtKB-SubCell"/>
</dbReference>
<evidence type="ECO:0000256" key="4">
    <source>
        <dbReference type="SAM" id="MobiDB-lite"/>
    </source>
</evidence>
<keyword evidence="3" id="KW-0539">Nucleus</keyword>
<evidence type="ECO:0000256" key="3">
    <source>
        <dbReference type="ARBA" id="ARBA00023242"/>
    </source>
</evidence>
<dbReference type="SUPFAM" id="SSF54160">
    <property type="entry name" value="Chromo domain-like"/>
    <property type="match status" value="2"/>
</dbReference>
<dbReference type="GO" id="GO:0006338">
    <property type="term" value="P:chromatin remodeling"/>
    <property type="evidence" value="ECO:0007669"/>
    <property type="project" value="UniProtKB-ARBA"/>
</dbReference>
<evidence type="ECO:0000259" key="5">
    <source>
        <dbReference type="PROSITE" id="PS50013"/>
    </source>
</evidence>
<protein>
    <recommendedName>
        <fullName evidence="5">Chromo domain-containing protein</fullName>
    </recommendedName>
</protein>
<dbReference type="Gene3D" id="2.40.50.40">
    <property type="match status" value="2"/>
</dbReference>
<comment type="subcellular location">
    <subcellularLocation>
        <location evidence="1">Nucleus</location>
    </subcellularLocation>
</comment>
<dbReference type="SMART" id="SM00300">
    <property type="entry name" value="ChSh"/>
    <property type="match status" value="1"/>
</dbReference>
<dbReference type="PROSITE" id="PS50013">
    <property type="entry name" value="CHROMO_2"/>
    <property type="match status" value="1"/>
</dbReference>
<evidence type="ECO:0000313" key="6">
    <source>
        <dbReference type="EMBL" id="KMP01229.1"/>
    </source>
</evidence>
<dbReference type="Proteomes" id="UP000054565">
    <property type="component" value="Unassembled WGS sequence"/>
</dbReference>
<evidence type="ECO:0000256" key="2">
    <source>
        <dbReference type="ARBA" id="ARBA00011353"/>
    </source>
</evidence>
<dbReference type="CDD" id="cd00024">
    <property type="entry name" value="CD_CSD"/>
    <property type="match status" value="1"/>
</dbReference>
<dbReference type="AlphaFoldDB" id="A0A0J6Y2K4"/>
<dbReference type="InterPro" id="IPR023780">
    <property type="entry name" value="Chromo_domain"/>
</dbReference>
<dbReference type="InterPro" id="IPR016197">
    <property type="entry name" value="Chromo-like_dom_sf"/>
</dbReference>
<reference evidence="7" key="1">
    <citation type="journal article" date="2010" name="Genome Res.">
        <title>Population genomic sequencing of Coccidioides fungi reveals recent hybridization and transposon control.</title>
        <authorList>
            <person name="Neafsey D.E."/>
            <person name="Barker B.M."/>
            <person name="Sharpton T.J."/>
            <person name="Stajich J.E."/>
            <person name="Park D.J."/>
            <person name="Whiston E."/>
            <person name="Hung C.-Y."/>
            <person name="McMahan C."/>
            <person name="White J."/>
            <person name="Sykes S."/>
            <person name="Heiman D."/>
            <person name="Young S."/>
            <person name="Zeng Q."/>
            <person name="Abouelleil A."/>
            <person name="Aftuck L."/>
            <person name="Bessette D."/>
            <person name="Brown A."/>
            <person name="FitzGerald M."/>
            <person name="Lui A."/>
            <person name="Macdonald J.P."/>
            <person name="Priest M."/>
            <person name="Orbach M.J."/>
            <person name="Galgiani J.N."/>
            <person name="Kirkland T.N."/>
            <person name="Cole G.T."/>
            <person name="Birren B.W."/>
            <person name="Henn M.R."/>
            <person name="Taylor J.W."/>
            <person name="Rounsley S.D."/>
        </authorList>
    </citation>
    <scope>NUCLEOTIDE SEQUENCE [LARGE SCALE GENOMIC DNA]</scope>
    <source>
        <strain evidence="7">RMSCC 2394</strain>
    </source>
</reference>
<feature type="region of interest" description="Disordered" evidence="4">
    <location>
        <begin position="55"/>
        <end position="110"/>
    </location>
</feature>
<feature type="domain" description="Chromo" evidence="5">
    <location>
        <begin position="111"/>
        <end position="161"/>
    </location>
</feature>